<evidence type="ECO:0000313" key="2">
    <source>
        <dbReference type="EMBL" id="VWC78035.1"/>
    </source>
</evidence>
<evidence type="ECO:0000313" key="3">
    <source>
        <dbReference type="Proteomes" id="UP000494274"/>
    </source>
</evidence>
<gene>
    <name evidence="2" type="ORF">BLA18112_02440</name>
</gene>
<protein>
    <submittedName>
        <fullName evidence="2">Uncharacterized protein</fullName>
    </submittedName>
</protein>
<proteinExistence type="predicted"/>
<dbReference type="EMBL" id="CABVQI010000006">
    <property type="protein sequence ID" value="VWC78035.1"/>
    <property type="molecule type" value="Genomic_DNA"/>
</dbReference>
<accession>A0A6P2VG83</accession>
<organism evidence="2 3">
    <name type="scientific">Burkholderia lata (strain ATCC 17760 / DSM 23089 / LMG 22485 / NCIMB 9086 / R18194 / 383)</name>
    <dbReference type="NCBI Taxonomy" id="482957"/>
    <lineage>
        <taxon>Bacteria</taxon>
        <taxon>Pseudomonadati</taxon>
        <taxon>Pseudomonadota</taxon>
        <taxon>Betaproteobacteria</taxon>
        <taxon>Burkholderiales</taxon>
        <taxon>Burkholderiaceae</taxon>
        <taxon>Burkholderia</taxon>
        <taxon>Burkholderia cepacia complex</taxon>
    </lineage>
</organism>
<reference evidence="2 3" key="1">
    <citation type="submission" date="2019-09" db="EMBL/GenBank/DDBJ databases">
        <authorList>
            <person name="Depoorter E."/>
        </authorList>
    </citation>
    <scope>NUCLEOTIDE SEQUENCE [LARGE SCALE GENOMIC DNA]</scope>
    <source>
        <strain evidence="2">R-18112</strain>
    </source>
</reference>
<name>A0A6P2VG83_BURL3</name>
<sequence length="38" mass="4107">MSDSSYRPSRDRPSGPRGGMPAIRQLNRHAAIDATIPA</sequence>
<dbReference type="AlphaFoldDB" id="A0A6P2VG83"/>
<feature type="region of interest" description="Disordered" evidence="1">
    <location>
        <begin position="1"/>
        <end position="38"/>
    </location>
</feature>
<dbReference type="Proteomes" id="UP000494274">
    <property type="component" value="Unassembled WGS sequence"/>
</dbReference>
<evidence type="ECO:0000256" key="1">
    <source>
        <dbReference type="SAM" id="MobiDB-lite"/>
    </source>
</evidence>